<dbReference type="InterPro" id="IPR010264">
    <property type="entry name" value="Self-incomp_S1"/>
</dbReference>
<gene>
    <name evidence="8" type="ORF">MKW94_005998</name>
    <name evidence="7" type="ORF">MKW94_022512</name>
</gene>
<feature type="signal peptide" evidence="6">
    <location>
        <begin position="1"/>
        <end position="32"/>
    </location>
</feature>
<dbReference type="GO" id="GO:0005576">
    <property type="term" value="C:extracellular region"/>
    <property type="evidence" value="ECO:0007669"/>
    <property type="project" value="UniProtKB-SubCell"/>
</dbReference>
<evidence type="ECO:0000256" key="5">
    <source>
        <dbReference type="ARBA" id="ARBA00022729"/>
    </source>
</evidence>
<comment type="caution">
    <text evidence="8">The sequence shown here is derived from an EMBL/GenBank/DDBJ whole genome shotgun (WGS) entry which is preliminary data.</text>
</comment>
<sequence>MSKLFLVSGCVAIFSTLLSLSVLCMYAQSVDGEGMNVHRITVNGQGVFIHKKIVTVENNIDPNIAFTIHCWSSEDDLGWHTLYYKQNFFWRFKVNIWMSTKFMCDSSWHDPAGKGNQTISFLAYDAERDWKVYCKNDCRWSIRRDGGYYGDGTDLEFPFKKVLSYP</sequence>
<dbReference type="EMBL" id="JAJJMA010130778">
    <property type="protein sequence ID" value="MCL7033116.1"/>
    <property type="molecule type" value="Genomic_DNA"/>
</dbReference>
<evidence type="ECO:0000256" key="1">
    <source>
        <dbReference type="ARBA" id="ARBA00004613"/>
    </source>
</evidence>
<keyword evidence="4 6" id="KW-0964">Secreted</keyword>
<feature type="chain" id="PRO_5041511262" description="S-protein homolog" evidence="6">
    <location>
        <begin position="33"/>
        <end position="166"/>
    </location>
</feature>
<keyword evidence="3 6" id="KW-0713">Self-incompatibility</keyword>
<evidence type="ECO:0000256" key="2">
    <source>
        <dbReference type="ARBA" id="ARBA00005581"/>
    </source>
</evidence>
<organism evidence="8 9">
    <name type="scientific">Papaver nudicaule</name>
    <name type="common">Iceland poppy</name>
    <dbReference type="NCBI Taxonomy" id="74823"/>
    <lineage>
        <taxon>Eukaryota</taxon>
        <taxon>Viridiplantae</taxon>
        <taxon>Streptophyta</taxon>
        <taxon>Embryophyta</taxon>
        <taxon>Tracheophyta</taxon>
        <taxon>Spermatophyta</taxon>
        <taxon>Magnoliopsida</taxon>
        <taxon>Ranunculales</taxon>
        <taxon>Papaveraceae</taxon>
        <taxon>Papaveroideae</taxon>
        <taxon>Papaver</taxon>
    </lineage>
</organism>
<evidence type="ECO:0000313" key="7">
    <source>
        <dbReference type="EMBL" id="MCL7033116.1"/>
    </source>
</evidence>
<dbReference type="GO" id="GO:0060320">
    <property type="term" value="P:rejection of self pollen"/>
    <property type="evidence" value="ECO:0007669"/>
    <property type="project" value="UniProtKB-KW"/>
</dbReference>
<evidence type="ECO:0000256" key="6">
    <source>
        <dbReference type="RuleBase" id="RU367044"/>
    </source>
</evidence>
<proteinExistence type="inferred from homology"/>
<accession>A0AA41VA11</accession>
<comment type="subcellular location">
    <subcellularLocation>
        <location evidence="1 6">Secreted</location>
    </subcellularLocation>
</comment>
<dbReference type="EMBL" id="JAJJMA010191514">
    <property type="protein sequence ID" value="MCL7038522.1"/>
    <property type="molecule type" value="Genomic_DNA"/>
</dbReference>
<evidence type="ECO:0000313" key="8">
    <source>
        <dbReference type="EMBL" id="MCL7038522.1"/>
    </source>
</evidence>
<dbReference type="Proteomes" id="UP001177140">
    <property type="component" value="Unassembled WGS sequence"/>
</dbReference>
<evidence type="ECO:0000256" key="3">
    <source>
        <dbReference type="ARBA" id="ARBA00022471"/>
    </source>
</evidence>
<dbReference type="PANTHER" id="PTHR31232:SF155">
    <property type="entry name" value="PLANT SELF-INCOMPATIBILITY PROTEIN S1 FAMILY"/>
    <property type="match status" value="1"/>
</dbReference>
<evidence type="ECO:0000313" key="9">
    <source>
        <dbReference type="Proteomes" id="UP001177140"/>
    </source>
</evidence>
<keyword evidence="5 6" id="KW-0732">Signal</keyword>
<name>A0AA41VA11_PAPNU</name>
<dbReference type="PANTHER" id="PTHR31232">
    <property type="match status" value="1"/>
</dbReference>
<keyword evidence="9" id="KW-1185">Reference proteome</keyword>
<dbReference type="AlphaFoldDB" id="A0AA41VA11"/>
<comment type="similarity">
    <text evidence="2 6">Belongs to the plant self-incompatibility (S1) protein family.</text>
</comment>
<evidence type="ECO:0000256" key="4">
    <source>
        <dbReference type="ARBA" id="ARBA00022525"/>
    </source>
</evidence>
<reference evidence="8" key="1">
    <citation type="submission" date="2022-03" db="EMBL/GenBank/DDBJ databases">
        <title>A functionally conserved STORR gene fusion in Papaver species that diverged 16.8 million years ago.</title>
        <authorList>
            <person name="Catania T."/>
        </authorList>
    </citation>
    <scope>NUCLEOTIDE SEQUENCE</scope>
    <source>
        <strain evidence="8">S-191538</strain>
    </source>
</reference>
<dbReference type="Pfam" id="PF05938">
    <property type="entry name" value="Self-incomp_S1"/>
    <property type="match status" value="1"/>
</dbReference>
<protein>
    <recommendedName>
        <fullName evidence="6">S-protein homolog</fullName>
    </recommendedName>
</protein>